<evidence type="ECO:0000313" key="3">
    <source>
        <dbReference type="Proteomes" id="UP000500938"/>
    </source>
</evidence>
<dbReference type="KEGG" id="ggr:HKW67_03595"/>
<name>A0A6M4IKS5_9BACT</name>
<protein>
    <recommendedName>
        <fullName evidence="1">Heme NO-binding domain-containing protein</fullName>
    </recommendedName>
</protein>
<keyword evidence="3" id="KW-1185">Reference proteome</keyword>
<accession>A0A6M4IKS5</accession>
<evidence type="ECO:0000313" key="2">
    <source>
        <dbReference type="EMBL" id="QJR34665.1"/>
    </source>
</evidence>
<dbReference type="EMBL" id="CP053085">
    <property type="protein sequence ID" value="QJR34665.1"/>
    <property type="molecule type" value="Genomic_DNA"/>
</dbReference>
<evidence type="ECO:0000259" key="1">
    <source>
        <dbReference type="Pfam" id="PF07700"/>
    </source>
</evidence>
<gene>
    <name evidence="2" type="ORF">HKW67_03595</name>
</gene>
<sequence length="199" mass="21721">MRSILVLLEDIVRLEFGPGELASVRAEASTQVGDADSGSGSSARVSAFVRALCQVRRRPLPEVYAFVGMQLAPSVVKDFPMVTRDRQSTRLVLLQINQLAPAVLDALVPGVEVPAFDVELIDAETVRVSFTGTTEMASLLEGAVRGLGQHFGERVEPTRASPPSYAPNRRLIDIKITPDRRTDDVPSPTGVDRRKFFSF</sequence>
<dbReference type="InterPro" id="IPR024096">
    <property type="entry name" value="NO_sig/Golgi_transp_ligand-bd"/>
</dbReference>
<organism evidence="2 3">
    <name type="scientific">Gemmatimonas groenlandica</name>
    <dbReference type="NCBI Taxonomy" id="2732249"/>
    <lineage>
        <taxon>Bacteria</taxon>
        <taxon>Pseudomonadati</taxon>
        <taxon>Gemmatimonadota</taxon>
        <taxon>Gemmatimonadia</taxon>
        <taxon>Gemmatimonadales</taxon>
        <taxon>Gemmatimonadaceae</taxon>
        <taxon>Gemmatimonas</taxon>
    </lineage>
</organism>
<feature type="domain" description="Heme NO-binding" evidence="1">
    <location>
        <begin position="5"/>
        <end position="156"/>
    </location>
</feature>
<dbReference type="InterPro" id="IPR038158">
    <property type="entry name" value="H-NOX_domain_sf"/>
</dbReference>
<dbReference type="Pfam" id="PF07700">
    <property type="entry name" value="HNOB"/>
    <property type="match status" value="1"/>
</dbReference>
<dbReference type="InterPro" id="IPR011644">
    <property type="entry name" value="Heme_NO-bd"/>
</dbReference>
<dbReference type="Proteomes" id="UP000500938">
    <property type="component" value="Chromosome"/>
</dbReference>
<dbReference type="RefSeq" id="WP_171224093.1">
    <property type="nucleotide sequence ID" value="NZ_CP053085.1"/>
</dbReference>
<reference evidence="2 3" key="1">
    <citation type="submission" date="2020-05" db="EMBL/GenBank/DDBJ databases">
        <title>Complete genome sequence of Gemmatimonas greenlandica TET16.</title>
        <authorList>
            <person name="Zeng Y."/>
        </authorList>
    </citation>
    <scope>NUCLEOTIDE SEQUENCE [LARGE SCALE GENOMIC DNA]</scope>
    <source>
        <strain evidence="2 3">TET16</strain>
    </source>
</reference>
<dbReference type="Gene3D" id="3.90.1520.10">
    <property type="entry name" value="H-NOX domain"/>
    <property type="match status" value="1"/>
</dbReference>
<dbReference type="GO" id="GO:0020037">
    <property type="term" value="F:heme binding"/>
    <property type="evidence" value="ECO:0007669"/>
    <property type="project" value="InterPro"/>
</dbReference>
<proteinExistence type="predicted"/>
<dbReference type="SUPFAM" id="SSF111126">
    <property type="entry name" value="Ligand-binding domain in the NO signalling and Golgi transport"/>
    <property type="match status" value="1"/>
</dbReference>
<dbReference type="AlphaFoldDB" id="A0A6M4IKS5"/>